<dbReference type="InterPro" id="IPR025491">
    <property type="entry name" value="DUF4382"/>
</dbReference>
<accession>A0A831PJS4</accession>
<comment type="caution">
    <text evidence="3">The sequence shown here is derived from an EMBL/GenBank/DDBJ whole genome shotgun (WGS) entry which is preliminary data.</text>
</comment>
<feature type="signal peptide" evidence="1">
    <location>
        <begin position="1"/>
        <end position="20"/>
    </location>
</feature>
<proteinExistence type="predicted"/>
<dbReference type="Proteomes" id="UP000886047">
    <property type="component" value="Unassembled WGS sequence"/>
</dbReference>
<dbReference type="Pfam" id="PF14321">
    <property type="entry name" value="DUF4382"/>
    <property type="match status" value="1"/>
</dbReference>
<keyword evidence="1" id="KW-0732">Signal</keyword>
<dbReference type="EMBL" id="DSDK01000591">
    <property type="protein sequence ID" value="HDR52084.1"/>
    <property type="molecule type" value="Genomic_DNA"/>
</dbReference>
<evidence type="ECO:0000256" key="1">
    <source>
        <dbReference type="SAM" id="SignalP"/>
    </source>
</evidence>
<sequence>MKRKSFFIAVMTLISTVLFVQCTKDDDTNGAEKGTLTVKLTDAPSDDLNIQGTFVTVADVKIDGESVEGFTKQTIEISAYQNGNAKLLLSEDVAAKSYNQITLVLDQEADASGNAPGCYVLTDDNTKHDLFAEAGASGEIAVSKAFEVSQGTETSVVIDFDLRKAVVRNQESAASAEYKFVTSAELKNALRVVIEDECGEVSGKIENTLYADAQTYVFIYKKGDFNASAETTGSGESEVMFAKAVTSAKVESDGSYNLSFLEEGDYEVHLASYEKTGENQFAIKGLLKANSTIGGLLLNNISVSANSNIQLNIEIFSLLYLIP</sequence>
<gene>
    <name evidence="3" type="ORF">ENN90_10785</name>
</gene>
<feature type="domain" description="DUF4382" evidence="2">
    <location>
        <begin position="33"/>
        <end position="170"/>
    </location>
</feature>
<protein>
    <submittedName>
        <fullName evidence="3">DUF4382 domain-containing protein</fullName>
    </submittedName>
</protein>
<reference evidence="3" key="1">
    <citation type="journal article" date="2020" name="mSystems">
        <title>Genome- and Community-Level Interaction Insights into Carbon Utilization and Element Cycling Functions of Hydrothermarchaeota in Hydrothermal Sediment.</title>
        <authorList>
            <person name="Zhou Z."/>
            <person name="Liu Y."/>
            <person name="Xu W."/>
            <person name="Pan J."/>
            <person name="Luo Z.H."/>
            <person name="Li M."/>
        </authorList>
    </citation>
    <scope>NUCLEOTIDE SEQUENCE [LARGE SCALE GENOMIC DNA]</scope>
    <source>
        <strain evidence="3">SpSt-1217</strain>
    </source>
</reference>
<feature type="chain" id="PRO_5032519221" evidence="1">
    <location>
        <begin position="21"/>
        <end position="323"/>
    </location>
</feature>
<organism evidence="3">
    <name type="scientific">Mariniphaga anaerophila</name>
    <dbReference type="NCBI Taxonomy" id="1484053"/>
    <lineage>
        <taxon>Bacteria</taxon>
        <taxon>Pseudomonadati</taxon>
        <taxon>Bacteroidota</taxon>
        <taxon>Bacteroidia</taxon>
        <taxon>Marinilabiliales</taxon>
        <taxon>Prolixibacteraceae</taxon>
        <taxon>Mariniphaga</taxon>
    </lineage>
</organism>
<dbReference type="AlphaFoldDB" id="A0A831PJS4"/>
<evidence type="ECO:0000313" key="3">
    <source>
        <dbReference type="EMBL" id="HDR52084.1"/>
    </source>
</evidence>
<name>A0A831PJS4_9BACT</name>
<evidence type="ECO:0000259" key="2">
    <source>
        <dbReference type="Pfam" id="PF14321"/>
    </source>
</evidence>